<gene>
    <name evidence="1" type="ORF">SAMN05216499_1281</name>
</gene>
<keyword evidence="2" id="KW-1185">Reference proteome</keyword>
<evidence type="ECO:0000313" key="2">
    <source>
        <dbReference type="Proteomes" id="UP000184111"/>
    </source>
</evidence>
<protein>
    <submittedName>
        <fullName evidence="1">Uncharacterized protein</fullName>
    </submittedName>
</protein>
<name>A0A1M7Q0C2_9ACTN</name>
<dbReference type="STRING" id="310782.SAMN05216499_1281"/>
<reference evidence="1 2" key="1">
    <citation type="submission" date="2016-11" db="EMBL/GenBank/DDBJ databases">
        <authorList>
            <person name="Jaros S."/>
            <person name="Januszkiewicz K."/>
            <person name="Wedrychowicz H."/>
        </authorList>
    </citation>
    <scope>NUCLEOTIDE SEQUENCE [LARGE SCALE GENOMIC DNA]</scope>
    <source>
        <strain evidence="1 2">CGMCC 4.2025</strain>
    </source>
</reference>
<sequence length="79" mass="8481">MSTILSPWDDLAIPPQARGRGVTLTLFDQLSAYVPKRPGAYVRISSDRFDLEAGVDRQNDDAEVGVCTVTGVSPDQGST</sequence>
<dbReference type="RefSeq" id="WP_073502091.1">
    <property type="nucleotide sequence ID" value="NZ_FRBI01000028.1"/>
</dbReference>
<proteinExistence type="predicted"/>
<dbReference type="EMBL" id="FRBI01000028">
    <property type="protein sequence ID" value="SHN23599.1"/>
    <property type="molecule type" value="Genomic_DNA"/>
</dbReference>
<accession>A0A1M7Q0C2</accession>
<dbReference type="OrthoDB" id="4161545at2"/>
<organism evidence="1 2">
    <name type="scientific">Actinacidiphila paucisporea</name>
    <dbReference type="NCBI Taxonomy" id="310782"/>
    <lineage>
        <taxon>Bacteria</taxon>
        <taxon>Bacillati</taxon>
        <taxon>Actinomycetota</taxon>
        <taxon>Actinomycetes</taxon>
        <taxon>Kitasatosporales</taxon>
        <taxon>Streptomycetaceae</taxon>
        <taxon>Actinacidiphila</taxon>
    </lineage>
</organism>
<dbReference type="Proteomes" id="UP000184111">
    <property type="component" value="Unassembled WGS sequence"/>
</dbReference>
<dbReference type="AlphaFoldDB" id="A0A1M7Q0C2"/>
<evidence type="ECO:0000313" key="1">
    <source>
        <dbReference type="EMBL" id="SHN23599.1"/>
    </source>
</evidence>